<reference evidence="2 3" key="1">
    <citation type="journal article" date="2021" name="Front. Microbiol.">
        <title>Aerobic Denitrification and Heterotrophic Sulfur Oxidation in the Genus Halomonas Revealed by Six Novel Species Characterizations and Genome-Based Analysis.</title>
        <authorList>
            <person name="Wang L."/>
            <person name="Shao Z."/>
        </authorList>
    </citation>
    <scope>NUCLEOTIDE SEQUENCE [LARGE SCALE GENOMIC DNA]</scope>
    <source>
        <strain evidence="2 3">MCCC 1A11081</strain>
    </source>
</reference>
<feature type="transmembrane region" description="Helical" evidence="1">
    <location>
        <begin position="78"/>
        <end position="96"/>
    </location>
</feature>
<keyword evidence="3" id="KW-1185">Reference proteome</keyword>
<accession>A0ABS9A1N7</accession>
<feature type="transmembrane region" description="Helical" evidence="1">
    <location>
        <begin position="135"/>
        <end position="153"/>
    </location>
</feature>
<feature type="transmembrane region" description="Helical" evidence="1">
    <location>
        <begin position="191"/>
        <end position="208"/>
    </location>
</feature>
<proteinExistence type="predicted"/>
<sequence>MWFYRVALRHLYWSAAVLKKFFKLVPLPTLTLVVLTLVSQFSRMLAFFLPLKVIILIGSTGTPRYFPDSWAALDRDALVIALSLATVFFYAASLSSERLLSFMAERGAAGVVAGTHKLVLFTNQDEVASQAYQKLAAGLATGTLAAVLILLFALVYPGFLFAIISYVLAASAFVALLGHRVEARGELQQKAGSLIGLISGIGFMMLFAFMVVDFLLWEGVSFMVALISLLLSRQLLNRLDGVLKDAIWLSDKRLQINAIFFTGHRLEKMPEHTRNRRFWSLLCLCENCDQLLRILAQVKGHALVDGVRVQCRWKQSGLADLLAFDVEVKAAEEEAERYLLKIFGKRHRKAAMSEVDILSSVSSHLLPAPELVYIGDMEGFDVHLLRLSEGYVRSSWLVRRVKNEWLAEYWKVEPDKALLNRYLRSHPLLPHRLGSWMMERLDTVAVKEVDRSNIENLRFCFDEVLAELNLLPLVICNVSAPKDLVLLSEAGALCAAHWGEWSIEPVGAEVSRARGAGKSLRKALLRAAKDREVLAEVPLERFYLCVLCGVFEKFFQRQRYADAIALLPDLLRCLSHLKNGSDIGKDSLVFLAAGVGEDNE</sequence>
<evidence type="ECO:0000313" key="2">
    <source>
        <dbReference type="EMBL" id="MCE8002213.1"/>
    </source>
</evidence>
<keyword evidence="1" id="KW-0472">Membrane</keyword>
<comment type="caution">
    <text evidence="2">The sequence shown here is derived from an EMBL/GenBank/DDBJ whole genome shotgun (WGS) entry which is preliminary data.</text>
</comment>
<organism evidence="2 3">
    <name type="scientific">Billgrantia ethanolica</name>
    <dbReference type="NCBI Taxonomy" id="2733486"/>
    <lineage>
        <taxon>Bacteria</taxon>
        <taxon>Pseudomonadati</taxon>
        <taxon>Pseudomonadota</taxon>
        <taxon>Gammaproteobacteria</taxon>
        <taxon>Oceanospirillales</taxon>
        <taxon>Halomonadaceae</taxon>
        <taxon>Billgrantia</taxon>
    </lineage>
</organism>
<keyword evidence="1" id="KW-1133">Transmembrane helix</keyword>
<gene>
    <name evidence="2" type="ORF">HOP53_05120</name>
</gene>
<protein>
    <submittedName>
        <fullName evidence="2">Uncharacterized protein</fullName>
    </submittedName>
</protein>
<feature type="transmembrane region" description="Helical" evidence="1">
    <location>
        <begin position="20"/>
        <end position="38"/>
    </location>
</feature>
<dbReference type="EMBL" id="JABFTX010000001">
    <property type="protein sequence ID" value="MCE8002213.1"/>
    <property type="molecule type" value="Genomic_DNA"/>
</dbReference>
<feature type="transmembrane region" description="Helical" evidence="1">
    <location>
        <begin position="159"/>
        <end position="179"/>
    </location>
</feature>
<evidence type="ECO:0000256" key="1">
    <source>
        <dbReference type="SAM" id="Phobius"/>
    </source>
</evidence>
<evidence type="ECO:0000313" key="3">
    <source>
        <dbReference type="Proteomes" id="UP001320168"/>
    </source>
</evidence>
<name>A0ABS9A1N7_9GAMM</name>
<dbReference type="RefSeq" id="WP_234269007.1">
    <property type="nucleotide sequence ID" value="NZ_JABFTX010000001.1"/>
</dbReference>
<dbReference type="Proteomes" id="UP001320168">
    <property type="component" value="Unassembled WGS sequence"/>
</dbReference>
<keyword evidence="1" id="KW-0812">Transmembrane</keyword>